<feature type="binding site" evidence="15">
    <location>
        <position position="385"/>
    </location>
    <ligand>
        <name>ATP</name>
        <dbReference type="ChEBI" id="CHEBI:30616"/>
    </ligand>
</feature>
<feature type="domain" description="Cadherin" evidence="19">
    <location>
        <begin position="33"/>
        <end position="137"/>
    </location>
</feature>
<organism evidence="20 21">
    <name type="scientific">Apis cerana cerana</name>
    <name type="common">Oriental honeybee</name>
    <dbReference type="NCBI Taxonomy" id="94128"/>
    <lineage>
        <taxon>Eukaryota</taxon>
        <taxon>Metazoa</taxon>
        <taxon>Ecdysozoa</taxon>
        <taxon>Arthropoda</taxon>
        <taxon>Hexapoda</taxon>
        <taxon>Insecta</taxon>
        <taxon>Pterygota</taxon>
        <taxon>Neoptera</taxon>
        <taxon>Endopterygota</taxon>
        <taxon>Hymenoptera</taxon>
        <taxon>Apocrita</taxon>
        <taxon>Aculeata</taxon>
        <taxon>Apoidea</taxon>
        <taxon>Anthophila</taxon>
        <taxon>Apidae</taxon>
        <taxon>Apis</taxon>
    </lineage>
</organism>
<dbReference type="AlphaFoldDB" id="A0A2A3EB16"/>
<keyword evidence="5" id="KW-0732">Signal</keyword>
<dbReference type="FunFam" id="3.30.200.20:FF:000678">
    <property type="entry name" value="Tyrosine kinase receptor"/>
    <property type="match status" value="1"/>
</dbReference>
<dbReference type="InterPro" id="IPR050122">
    <property type="entry name" value="RTK"/>
</dbReference>
<evidence type="ECO:0000313" key="21">
    <source>
        <dbReference type="Proteomes" id="UP000242457"/>
    </source>
</evidence>
<dbReference type="OrthoDB" id="3256376at2759"/>
<keyword evidence="21" id="KW-1185">Reference proteome</keyword>
<dbReference type="InterPro" id="IPR001245">
    <property type="entry name" value="Ser-Thr/Tyr_kinase_cat_dom"/>
</dbReference>
<gene>
    <name evidence="20" type="ORF">APICC_06664</name>
</gene>
<dbReference type="GO" id="GO:1902533">
    <property type="term" value="P:positive regulation of intracellular signal transduction"/>
    <property type="evidence" value="ECO:0007669"/>
    <property type="project" value="UniProtKB-ARBA"/>
</dbReference>
<evidence type="ECO:0000256" key="4">
    <source>
        <dbReference type="ARBA" id="ARBA00022692"/>
    </source>
</evidence>
<dbReference type="EC" id="2.7.10.1" evidence="2"/>
<evidence type="ECO:0000256" key="3">
    <source>
        <dbReference type="ARBA" id="ARBA00022679"/>
    </source>
</evidence>
<evidence type="ECO:0000313" key="20">
    <source>
        <dbReference type="EMBL" id="PBC28915.1"/>
    </source>
</evidence>
<keyword evidence="4 17" id="KW-0812">Transmembrane</keyword>
<evidence type="ECO:0000256" key="7">
    <source>
        <dbReference type="ARBA" id="ARBA00022777"/>
    </source>
</evidence>
<evidence type="ECO:0000259" key="18">
    <source>
        <dbReference type="PROSITE" id="PS50011"/>
    </source>
</evidence>
<dbReference type="InterPro" id="IPR011009">
    <property type="entry name" value="Kinase-like_dom_sf"/>
</dbReference>
<evidence type="ECO:0000256" key="10">
    <source>
        <dbReference type="ARBA" id="ARBA00023136"/>
    </source>
</evidence>
<reference evidence="20 21" key="1">
    <citation type="submission" date="2014-07" db="EMBL/GenBank/DDBJ databases">
        <title>Genomic and transcriptomic analysis on Apis cerana provide comprehensive insights into honey bee biology.</title>
        <authorList>
            <person name="Diao Q."/>
            <person name="Sun L."/>
            <person name="Zheng H."/>
            <person name="Zheng H."/>
            <person name="Xu S."/>
            <person name="Wang S."/>
            <person name="Zeng Z."/>
            <person name="Hu F."/>
            <person name="Su S."/>
            <person name="Wu J."/>
        </authorList>
    </citation>
    <scope>NUCLEOTIDE SEQUENCE [LARGE SCALE GENOMIC DNA]</scope>
    <source>
        <tissue evidence="20">Pupae without intestine</tissue>
    </source>
</reference>
<dbReference type="GO" id="GO:0005886">
    <property type="term" value="C:plasma membrane"/>
    <property type="evidence" value="ECO:0007669"/>
    <property type="project" value="TreeGrafter"/>
</dbReference>
<evidence type="ECO:0000256" key="13">
    <source>
        <dbReference type="ARBA" id="ARBA00051243"/>
    </source>
</evidence>
<dbReference type="GO" id="GO:0007156">
    <property type="term" value="P:homophilic cell adhesion via plasma membrane adhesion molecules"/>
    <property type="evidence" value="ECO:0007669"/>
    <property type="project" value="InterPro"/>
</dbReference>
<dbReference type="GO" id="GO:0004714">
    <property type="term" value="F:transmembrane receptor protein tyrosine kinase activity"/>
    <property type="evidence" value="ECO:0007669"/>
    <property type="project" value="UniProtKB-EC"/>
</dbReference>
<dbReference type="InterPro" id="IPR008266">
    <property type="entry name" value="Tyr_kinase_AS"/>
</dbReference>
<dbReference type="PANTHER" id="PTHR24416:SF621">
    <property type="entry name" value="TYROSINE KINASE RECEPTOR CAD96CA"/>
    <property type="match status" value="1"/>
</dbReference>
<evidence type="ECO:0000256" key="14">
    <source>
        <dbReference type="PROSITE-ProRule" id="PRU00043"/>
    </source>
</evidence>
<dbReference type="GO" id="GO:0005509">
    <property type="term" value="F:calcium ion binding"/>
    <property type="evidence" value="ECO:0007669"/>
    <property type="project" value="UniProtKB-UniRule"/>
</dbReference>
<accession>A0A2A3EB16</accession>
<dbReference type="GO" id="GO:0005524">
    <property type="term" value="F:ATP binding"/>
    <property type="evidence" value="ECO:0007669"/>
    <property type="project" value="UniProtKB-UniRule"/>
</dbReference>
<dbReference type="Gene3D" id="3.30.200.20">
    <property type="entry name" value="Phosphorylase Kinase, domain 1"/>
    <property type="match status" value="1"/>
</dbReference>
<feature type="domain" description="Protein kinase" evidence="18">
    <location>
        <begin position="351"/>
        <end position="633"/>
    </location>
</feature>
<dbReference type="SMART" id="SM00219">
    <property type="entry name" value="TyrKc"/>
    <property type="match status" value="1"/>
</dbReference>
<dbReference type="PROSITE" id="PS00107">
    <property type="entry name" value="PROTEIN_KINASE_ATP"/>
    <property type="match status" value="1"/>
</dbReference>
<dbReference type="InterPro" id="IPR000719">
    <property type="entry name" value="Prot_kinase_dom"/>
</dbReference>
<keyword evidence="9 17" id="KW-1133">Transmembrane helix</keyword>
<dbReference type="GO" id="GO:0007169">
    <property type="term" value="P:cell surface receptor protein tyrosine kinase signaling pathway"/>
    <property type="evidence" value="ECO:0007669"/>
    <property type="project" value="TreeGrafter"/>
</dbReference>
<keyword evidence="3" id="KW-0808">Transferase</keyword>
<dbReference type="PROSITE" id="PS50268">
    <property type="entry name" value="CADHERIN_2"/>
    <property type="match status" value="1"/>
</dbReference>
<feature type="transmembrane region" description="Helical" evidence="17">
    <location>
        <begin position="229"/>
        <end position="251"/>
    </location>
</feature>
<comment type="catalytic activity">
    <reaction evidence="13">
        <text>L-tyrosyl-[protein] + ATP = O-phospho-L-tyrosyl-[protein] + ADP + H(+)</text>
        <dbReference type="Rhea" id="RHEA:10596"/>
        <dbReference type="Rhea" id="RHEA-COMP:10136"/>
        <dbReference type="Rhea" id="RHEA-COMP:20101"/>
        <dbReference type="ChEBI" id="CHEBI:15378"/>
        <dbReference type="ChEBI" id="CHEBI:30616"/>
        <dbReference type="ChEBI" id="CHEBI:46858"/>
        <dbReference type="ChEBI" id="CHEBI:61978"/>
        <dbReference type="ChEBI" id="CHEBI:456216"/>
        <dbReference type="EC" id="2.7.10.1"/>
    </reaction>
</comment>
<evidence type="ECO:0000256" key="15">
    <source>
        <dbReference type="PROSITE-ProRule" id="PRU10141"/>
    </source>
</evidence>
<dbReference type="GO" id="GO:0043235">
    <property type="term" value="C:receptor complex"/>
    <property type="evidence" value="ECO:0007669"/>
    <property type="project" value="TreeGrafter"/>
</dbReference>
<keyword evidence="14" id="KW-0106">Calcium</keyword>
<evidence type="ECO:0000256" key="2">
    <source>
        <dbReference type="ARBA" id="ARBA00011902"/>
    </source>
</evidence>
<keyword evidence="11" id="KW-0829">Tyrosine-protein kinase</keyword>
<dbReference type="CDD" id="cd11304">
    <property type="entry name" value="Cadherin_repeat"/>
    <property type="match status" value="1"/>
</dbReference>
<dbReference type="PRINTS" id="PR00109">
    <property type="entry name" value="TYRKINASE"/>
</dbReference>
<keyword evidence="6 15" id="KW-0547">Nucleotide-binding</keyword>
<evidence type="ECO:0000256" key="1">
    <source>
        <dbReference type="ARBA" id="ARBA00004479"/>
    </source>
</evidence>
<dbReference type="FunFam" id="1.10.510.10:FF:000190">
    <property type="entry name" value="Proto-oncogene tyrosine-protein kinase receptor Ret"/>
    <property type="match status" value="1"/>
</dbReference>
<dbReference type="InterPro" id="IPR020635">
    <property type="entry name" value="Tyr_kinase_cat_dom"/>
</dbReference>
<keyword evidence="7 20" id="KW-0418">Kinase</keyword>
<dbReference type="Gene3D" id="1.10.510.10">
    <property type="entry name" value="Transferase(Phosphotransferase) domain 1"/>
    <property type="match status" value="1"/>
</dbReference>
<proteinExistence type="predicted"/>
<keyword evidence="20" id="KW-0675">Receptor</keyword>
<evidence type="ECO:0000259" key="19">
    <source>
        <dbReference type="PROSITE" id="PS50268"/>
    </source>
</evidence>
<comment type="subcellular location">
    <subcellularLocation>
        <location evidence="1">Membrane</location>
        <topology evidence="1">Single-pass type I membrane protein</topology>
    </subcellularLocation>
</comment>
<dbReference type="Pfam" id="PF07714">
    <property type="entry name" value="PK_Tyr_Ser-Thr"/>
    <property type="match status" value="1"/>
</dbReference>
<evidence type="ECO:0000256" key="8">
    <source>
        <dbReference type="ARBA" id="ARBA00022840"/>
    </source>
</evidence>
<dbReference type="PROSITE" id="PS50011">
    <property type="entry name" value="PROTEIN_KINASE_DOM"/>
    <property type="match status" value="1"/>
</dbReference>
<evidence type="ECO:0000256" key="17">
    <source>
        <dbReference type="SAM" id="Phobius"/>
    </source>
</evidence>
<dbReference type="EMBL" id="KZ288297">
    <property type="protein sequence ID" value="PBC28915.1"/>
    <property type="molecule type" value="Genomic_DNA"/>
</dbReference>
<dbReference type="SUPFAM" id="SSF56112">
    <property type="entry name" value="Protein kinase-like (PK-like)"/>
    <property type="match status" value="1"/>
</dbReference>
<feature type="region of interest" description="Disordered" evidence="16">
    <location>
        <begin position="122"/>
        <end position="221"/>
    </location>
</feature>
<dbReference type="InterPro" id="IPR015919">
    <property type="entry name" value="Cadherin-like_sf"/>
</dbReference>
<protein>
    <recommendedName>
        <fullName evidence="2">receptor protein-tyrosine kinase</fullName>
        <ecNumber evidence="2">2.7.10.1</ecNumber>
    </recommendedName>
</protein>
<dbReference type="STRING" id="94128.A0A2A3EB16"/>
<name>A0A2A3EB16_APICC</name>
<dbReference type="PROSITE" id="PS00109">
    <property type="entry name" value="PROTEIN_KINASE_TYR"/>
    <property type="match status" value="1"/>
</dbReference>
<dbReference type="InterPro" id="IPR002126">
    <property type="entry name" value="Cadherin-like_dom"/>
</dbReference>
<keyword evidence="8 15" id="KW-0067">ATP-binding</keyword>
<keyword evidence="10 17" id="KW-0472">Membrane</keyword>
<dbReference type="Proteomes" id="UP000242457">
    <property type="component" value="Unassembled WGS sequence"/>
</dbReference>
<evidence type="ECO:0000256" key="6">
    <source>
        <dbReference type="ARBA" id="ARBA00022741"/>
    </source>
</evidence>
<evidence type="ECO:0000256" key="12">
    <source>
        <dbReference type="ARBA" id="ARBA00023180"/>
    </source>
</evidence>
<dbReference type="CDD" id="cd00192">
    <property type="entry name" value="PTKc"/>
    <property type="match status" value="1"/>
</dbReference>
<feature type="compositionally biased region" description="Pro residues" evidence="16">
    <location>
        <begin position="158"/>
        <end position="172"/>
    </location>
</feature>
<dbReference type="SUPFAM" id="SSF49313">
    <property type="entry name" value="Cadherin-like"/>
    <property type="match status" value="1"/>
</dbReference>
<evidence type="ECO:0000256" key="9">
    <source>
        <dbReference type="ARBA" id="ARBA00022989"/>
    </source>
</evidence>
<dbReference type="InterPro" id="IPR017441">
    <property type="entry name" value="Protein_kinase_ATP_BS"/>
</dbReference>
<evidence type="ECO:0000256" key="5">
    <source>
        <dbReference type="ARBA" id="ARBA00022729"/>
    </source>
</evidence>
<dbReference type="Gene3D" id="2.60.40.60">
    <property type="entry name" value="Cadherins"/>
    <property type="match status" value="1"/>
</dbReference>
<keyword evidence="12" id="KW-0325">Glycoprotein</keyword>
<evidence type="ECO:0000256" key="11">
    <source>
        <dbReference type="ARBA" id="ARBA00023137"/>
    </source>
</evidence>
<sequence length="669" mass="74994">MEMIIQSNAMIRSQFSDNTPPVMWIDRNLVLLDSEPVGSVVTRARAEDNEQDQLTYGLEPLGHNYNGNESPQPSLPFFIDNSTGIIYVNETLKDKGGQNLFLYVTVSDGQLTTKTEVYVTIKNTSGPNGGHTRSPFPGQHGSGRIRPPLLGLSSLPNYPRPSLPHKPPPLPANIPKTTKLQPEESKEAEGDPDPTTAGVPQPATEENEVEGPPLSSKISPADAAPSQDIAITLVPVTAVCVLVVGLGMGVWSMRNKFCGNRKSKEDTVRGWDSYKINLKNGKDGIEERGYSGFQKEQASVSVSNISDDPSLVLKRWRGPKAYNNRYEPWEKENQGAQNKQEDKWEFPRHRLKVFNILGEGCFGQVWKCEALDIDGKSGATIVAVKTLKENATERERLDLAQELRVMKNLDPHPNVVRLLGCCTEREPMFVILEYVSGGKLQSFLRASREERNHGGPGLTSRDLTGFVYQTIIIEQYISDTNIAKGMEYLASKGIIHRDLAARNILIDENRACKVADFGFARDVAANQIYERKSEGRLPIRWMAPESLYDNIFSVKSDIWSFGVLIWEIVTLGSTPYPGLAAAEVMRRIKEGYRLDRPEHCKRELYNIMYYCWDKDPACRPSFGELVSLTEGLLLDETDYIELDRFPDHSYYNVLNLSGEKLLINTILEH</sequence>
<evidence type="ECO:0000256" key="16">
    <source>
        <dbReference type="SAM" id="MobiDB-lite"/>
    </source>
</evidence>
<dbReference type="PANTHER" id="PTHR24416">
    <property type="entry name" value="TYROSINE-PROTEIN KINASE RECEPTOR"/>
    <property type="match status" value="1"/>
</dbReference>